<gene>
    <name evidence="1" type="ORF">IV203_006561</name>
    <name evidence="2" type="ORF">IV203_037239</name>
</gene>
<evidence type="ECO:0000313" key="1">
    <source>
        <dbReference type="EMBL" id="KAG7340157.1"/>
    </source>
</evidence>
<sequence length="83" mass="9441">MMVSSPEIKSSISMSDSHVSEYESRLDEECAKLLLDIRRIGEPGEPFVLFGDLFDDDEVANYYEALDLTIRSKFPFASRCMVP</sequence>
<keyword evidence="3" id="KW-1185">Reference proteome</keyword>
<organism evidence="2 3">
    <name type="scientific">Nitzschia inconspicua</name>
    <dbReference type="NCBI Taxonomy" id="303405"/>
    <lineage>
        <taxon>Eukaryota</taxon>
        <taxon>Sar</taxon>
        <taxon>Stramenopiles</taxon>
        <taxon>Ochrophyta</taxon>
        <taxon>Bacillariophyta</taxon>
        <taxon>Bacillariophyceae</taxon>
        <taxon>Bacillariophycidae</taxon>
        <taxon>Bacillariales</taxon>
        <taxon>Bacillariaceae</taxon>
        <taxon>Nitzschia</taxon>
    </lineage>
</organism>
<accession>A0A9K3LL39</accession>
<dbReference type="EMBL" id="JAGRRH010000028">
    <property type="protein sequence ID" value="KAG7340157.1"/>
    <property type="molecule type" value="Genomic_DNA"/>
</dbReference>
<dbReference type="EMBL" id="JAGRRH010000009">
    <property type="protein sequence ID" value="KAG7364037.1"/>
    <property type="molecule type" value="Genomic_DNA"/>
</dbReference>
<proteinExistence type="predicted"/>
<reference evidence="2" key="1">
    <citation type="journal article" date="2021" name="Sci. Rep.">
        <title>Diploid genomic architecture of Nitzschia inconspicua, an elite biomass production diatom.</title>
        <authorList>
            <person name="Oliver A."/>
            <person name="Podell S."/>
            <person name="Pinowska A."/>
            <person name="Traller J.C."/>
            <person name="Smith S.R."/>
            <person name="McClure R."/>
            <person name="Beliaev A."/>
            <person name="Bohutskyi P."/>
            <person name="Hill E.A."/>
            <person name="Rabines A."/>
            <person name="Zheng H."/>
            <person name="Allen L.Z."/>
            <person name="Kuo A."/>
            <person name="Grigoriev I.V."/>
            <person name="Allen A.E."/>
            <person name="Hazlebeck D."/>
            <person name="Allen E.E."/>
        </authorList>
    </citation>
    <scope>NUCLEOTIDE SEQUENCE</scope>
    <source>
        <strain evidence="2">Hildebrandi</strain>
    </source>
</reference>
<evidence type="ECO:0000313" key="3">
    <source>
        <dbReference type="Proteomes" id="UP000693970"/>
    </source>
</evidence>
<protein>
    <submittedName>
        <fullName evidence="2">Uncharacterized protein</fullName>
    </submittedName>
</protein>
<evidence type="ECO:0000313" key="2">
    <source>
        <dbReference type="EMBL" id="KAG7364037.1"/>
    </source>
</evidence>
<dbReference type="OrthoDB" id="9871914at2759"/>
<name>A0A9K3LL39_9STRA</name>
<comment type="caution">
    <text evidence="2">The sequence shown here is derived from an EMBL/GenBank/DDBJ whole genome shotgun (WGS) entry which is preliminary data.</text>
</comment>
<dbReference type="Proteomes" id="UP000693970">
    <property type="component" value="Unassembled WGS sequence"/>
</dbReference>
<dbReference type="AlphaFoldDB" id="A0A9K3LL39"/>
<reference evidence="2" key="2">
    <citation type="submission" date="2021-04" db="EMBL/GenBank/DDBJ databases">
        <authorList>
            <person name="Podell S."/>
        </authorList>
    </citation>
    <scope>NUCLEOTIDE SEQUENCE</scope>
    <source>
        <strain evidence="2">Hildebrandi</strain>
    </source>
</reference>